<evidence type="ECO:0000313" key="3">
    <source>
        <dbReference type="Proteomes" id="UP000636709"/>
    </source>
</evidence>
<sequence length="385" mass="42293">MFRITNNKRPRRAAAANSRMRPVPVVSGDVVFQQEEETRDWTQLLPDVVRKVAGDLLAVDVTEYIRLRAVCKPWRSSTADPSILNPKFFPRKWLLMVAGEKLRVDKSPERFVNVVTGGELKIHLPNPKEYTHHGNAEGLLILHHSRTDTVCLLNPLTMAFVDLPAMAAVHDVDVALRGLPPDVRFDEHNIEAAGFVVEGNIPATVVLSLKSGMHTAIVCAKPGDVVWRAVDTSCADEIECELPAIEGGLSLNGRFFVPTRVGDVLALELRPRSKLTLFVARHGGGDDGEAHDGGLNERYYLAPSGKDDAGAGMIMVRSWGPGYIYFDTFAVDVSNTSVSVHEMDGTDTTVFRPSITVRSSAFPHVEANTVYLEGCMDILFHGDDI</sequence>
<evidence type="ECO:0000259" key="1">
    <source>
        <dbReference type="Pfam" id="PF03478"/>
    </source>
</evidence>
<accession>A0A835A150</accession>
<keyword evidence="3" id="KW-1185">Reference proteome</keyword>
<dbReference type="OrthoDB" id="686631at2759"/>
<dbReference type="Pfam" id="PF03478">
    <property type="entry name" value="Beta-prop_KIB1-4"/>
    <property type="match status" value="1"/>
</dbReference>
<dbReference type="Proteomes" id="UP000636709">
    <property type="component" value="Unassembled WGS sequence"/>
</dbReference>
<dbReference type="InterPro" id="IPR005174">
    <property type="entry name" value="KIB1-4_b-propeller"/>
</dbReference>
<feature type="domain" description="KIB1-4 beta-propeller" evidence="1">
    <location>
        <begin position="121"/>
        <end position="372"/>
    </location>
</feature>
<evidence type="ECO:0000313" key="2">
    <source>
        <dbReference type="EMBL" id="KAF8646339.1"/>
    </source>
</evidence>
<organism evidence="2 3">
    <name type="scientific">Digitaria exilis</name>
    <dbReference type="NCBI Taxonomy" id="1010633"/>
    <lineage>
        <taxon>Eukaryota</taxon>
        <taxon>Viridiplantae</taxon>
        <taxon>Streptophyta</taxon>
        <taxon>Embryophyta</taxon>
        <taxon>Tracheophyta</taxon>
        <taxon>Spermatophyta</taxon>
        <taxon>Magnoliopsida</taxon>
        <taxon>Liliopsida</taxon>
        <taxon>Poales</taxon>
        <taxon>Poaceae</taxon>
        <taxon>PACMAD clade</taxon>
        <taxon>Panicoideae</taxon>
        <taxon>Panicodae</taxon>
        <taxon>Paniceae</taxon>
        <taxon>Anthephorinae</taxon>
        <taxon>Digitaria</taxon>
    </lineage>
</organism>
<dbReference type="AlphaFoldDB" id="A0A835A150"/>
<reference evidence="2" key="1">
    <citation type="submission" date="2020-07" db="EMBL/GenBank/DDBJ databases">
        <title>Genome sequence and genetic diversity analysis of an under-domesticated orphan crop, white fonio (Digitaria exilis).</title>
        <authorList>
            <person name="Bennetzen J.L."/>
            <person name="Chen S."/>
            <person name="Ma X."/>
            <person name="Wang X."/>
            <person name="Yssel A.E.J."/>
            <person name="Chaluvadi S.R."/>
            <person name="Johnson M."/>
            <person name="Gangashetty P."/>
            <person name="Hamidou F."/>
            <person name="Sanogo M.D."/>
            <person name="Zwaenepoel A."/>
            <person name="Wallace J."/>
            <person name="Van De Peer Y."/>
            <person name="Van Deynze A."/>
        </authorList>
    </citation>
    <scope>NUCLEOTIDE SEQUENCE</scope>
    <source>
        <tissue evidence="2">Leaves</tissue>
    </source>
</reference>
<comment type="caution">
    <text evidence="2">The sequence shown here is derived from an EMBL/GenBank/DDBJ whole genome shotgun (WGS) entry which is preliminary data.</text>
</comment>
<dbReference type="EMBL" id="JACEFO010002902">
    <property type="protein sequence ID" value="KAF8646339.1"/>
    <property type="molecule type" value="Genomic_DNA"/>
</dbReference>
<protein>
    <recommendedName>
        <fullName evidence="1">KIB1-4 beta-propeller domain-containing protein</fullName>
    </recommendedName>
</protein>
<proteinExistence type="predicted"/>
<dbReference type="PANTHER" id="PTHR33165:SF54">
    <property type="entry name" value="DUF1618 DOMAIN-CONTAINING PROTEIN"/>
    <property type="match status" value="1"/>
</dbReference>
<name>A0A835A150_9POAL</name>
<gene>
    <name evidence="2" type="ORF">HU200_065916</name>
</gene>
<dbReference type="PANTHER" id="PTHR33165">
    <property type="entry name" value="F-BOX DOMAIN CONTAINING PROTEIN-LIKE-RELATED"/>
    <property type="match status" value="1"/>
</dbReference>